<dbReference type="Proteomes" id="UP000001603">
    <property type="component" value="Unassembled WGS sequence"/>
</dbReference>
<sequence>MPASPASAKGVKRKGKIVNISEIQKERGMDLPSDYLEFVSDIDAGEDYCFNEYPEEYPDFEGRYWAFFDEELLCENIEMSRVGRAPAHRQLELYLKYYQEFSNSDFVYSSEGDLPISRVANGFVVAEENGDLLYLDPADNFSVWIFHHDGSDVKKVSNSISEWLARATIA</sequence>
<accession>Q1ZQF0</accession>
<reference evidence="2 3" key="1">
    <citation type="journal article" date="2009" name="Proc. Natl. Acad. Sci. U.S.A.">
        <title>The genomic basis of trophic strategy in marine bacteria.</title>
        <authorList>
            <person name="Lauro F.M."/>
            <person name="McDougald D."/>
            <person name="Thomas T."/>
            <person name="Williams T.J."/>
            <person name="Egan S."/>
            <person name="Rice S."/>
            <person name="DeMaere M.Z."/>
            <person name="Ting L."/>
            <person name="Ertan H."/>
            <person name="Johnson J."/>
            <person name="Ferriera S."/>
            <person name="Lapidus A."/>
            <person name="Anderson I."/>
            <person name="Kyrpides N."/>
            <person name="Munk A.C."/>
            <person name="Detter C."/>
            <person name="Han C.S."/>
            <person name="Brown M.V."/>
            <person name="Robb F.T."/>
            <person name="Kjelleberg S."/>
            <person name="Cavicchioli R."/>
        </authorList>
    </citation>
    <scope>NUCLEOTIDE SEQUENCE [LARGE SCALE GENOMIC DNA]</scope>
    <source>
        <strain evidence="2 3">S14</strain>
    </source>
</reference>
<dbReference type="eggNOG" id="ENOG50336JN">
    <property type="taxonomic scope" value="Bacteria"/>
</dbReference>
<dbReference type="AlphaFoldDB" id="Q1ZQF0"/>
<dbReference type="Gene3D" id="3.40.1580.10">
    <property type="entry name" value="SMI1/KNR4-like"/>
    <property type="match status" value="1"/>
</dbReference>
<dbReference type="RefSeq" id="WP_005367302.1">
    <property type="nucleotide sequence ID" value="NZ_CH902600.1"/>
</dbReference>
<dbReference type="InterPro" id="IPR037883">
    <property type="entry name" value="Knr4/Smi1-like_sf"/>
</dbReference>
<feature type="domain" description="Knr4/Smi1-like" evidence="1">
    <location>
        <begin position="19"/>
        <end position="166"/>
    </location>
</feature>
<dbReference type="EMBL" id="AAOJ01000003">
    <property type="protein sequence ID" value="EAS64347.1"/>
    <property type="molecule type" value="Genomic_DNA"/>
</dbReference>
<dbReference type="SUPFAM" id="SSF160631">
    <property type="entry name" value="SMI1/KNR4-like"/>
    <property type="match status" value="1"/>
</dbReference>
<comment type="caution">
    <text evidence="2">The sequence shown here is derived from an EMBL/GenBank/DDBJ whole genome shotgun (WGS) entry which is preliminary data.</text>
</comment>
<evidence type="ECO:0000313" key="3">
    <source>
        <dbReference type="Proteomes" id="UP000001603"/>
    </source>
</evidence>
<evidence type="ECO:0000313" key="2">
    <source>
        <dbReference type="EMBL" id="EAS64347.1"/>
    </source>
</evidence>
<dbReference type="HOGENOM" id="CLU_1569230_0_0_6"/>
<gene>
    <name evidence="2" type="ORF">VAS14_01476</name>
</gene>
<name>Q1ZQF0_PHOAS</name>
<proteinExistence type="predicted"/>
<protein>
    <recommendedName>
        <fullName evidence="1">Knr4/Smi1-like domain-containing protein</fullName>
    </recommendedName>
</protein>
<dbReference type="InterPro" id="IPR018958">
    <property type="entry name" value="Knr4/Smi1-like_dom"/>
</dbReference>
<dbReference type="Pfam" id="PF09346">
    <property type="entry name" value="SMI1_KNR4"/>
    <property type="match status" value="1"/>
</dbReference>
<evidence type="ECO:0000259" key="1">
    <source>
        <dbReference type="Pfam" id="PF09346"/>
    </source>
</evidence>
<organism evidence="2 3">
    <name type="scientific">Photobacterium angustum (strain S14 / CCUG 15956)</name>
    <name type="common">Vibrio sp. (strain S14 / CCUG 15956)</name>
    <dbReference type="NCBI Taxonomy" id="314292"/>
    <lineage>
        <taxon>Bacteria</taxon>
        <taxon>Pseudomonadati</taxon>
        <taxon>Pseudomonadota</taxon>
        <taxon>Gammaproteobacteria</taxon>
        <taxon>Vibrionales</taxon>
        <taxon>Vibrionaceae</taxon>
        <taxon>Photobacterium</taxon>
    </lineage>
</organism>